<gene>
    <name evidence="4" type="ORF">Lsed01_02108</name>
</gene>
<name>A0ABP9WKN2_9MICO</name>
<evidence type="ECO:0000259" key="3">
    <source>
        <dbReference type="Pfam" id="PF11350"/>
    </source>
</evidence>
<accession>A0ABP9WKN2</accession>
<dbReference type="Proteomes" id="UP001426770">
    <property type="component" value="Unassembled WGS sequence"/>
</dbReference>
<feature type="compositionally biased region" description="Low complexity" evidence="1">
    <location>
        <begin position="196"/>
        <end position="214"/>
    </location>
</feature>
<reference evidence="4 5" key="1">
    <citation type="submission" date="2024-02" db="EMBL/GenBank/DDBJ databases">
        <title>Lysinimicrobium sediminis NBRC 112286.</title>
        <authorList>
            <person name="Ichikawa N."/>
            <person name="Katano-Makiyama Y."/>
            <person name="Hidaka K."/>
        </authorList>
    </citation>
    <scope>NUCLEOTIDE SEQUENCE [LARGE SCALE GENOMIC DNA]</scope>
    <source>
        <strain evidence="4 5">NBRC 112286</strain>
    </source>
</reference>
<evidence type="ECO:0000313" key="5">
    <source>
        <dbReference type="Proteomes" id="UP001426770"/>
    </source>
</evidence>
<dbReference type="InterPro" id="IPR022603">
    <property type="entry name" value="DUF3152"/>
</dbReference>
<keyword evidence="2" id="KW-0472">Membrane</keyword>
<organism evidence="4 5">
    <name type="scientific">Demequina sediminis</name>
    <dbReference type="NCBI Taxonomy" id="1930058"/>
    <lineage>
        <taxon>Bacteria</taxon>
        <taxon>Bacillati</taxon>
        <taxon>Actinomycetota</taxon>
        <taxon>Actinomycetes</taxon>
        <taxon>Micrococcales</taxon>
        <taxon>Demequinaceae</taxon>
        <taxon>Demequina</taxon>
    </lineage>
</organism>
<feature type="transmembrane region" description="Helical" evidence="2">
    <location>
        <begin position="12"/>
        <end position="39"/>
    </location>
</feature>
<sequence>MTRRSGGLFAGRGIALPGLAVTVVTVIVAFALGLGTGWLSGYVPDAYRAWREGPSPSPSPSVSASPEVDVSLPPLEPITRELDEDDAAAGVVTTAVVTRGAGTFSSIPGITAEVDDAGPVRYVRIDVEDGVTLDNVALVDYVMTTLNDPRGWGSAGRLQFVLTEGAADIRIVFASPHTVVSRCPDPHIPATLSGGSATPEPSASATPMPSASASPAVTVPCAVQGIVPISVYDWTAGLATYGDNRSQSRVHLLNHGVGHVLGEPDVACESGRASVMVDQSQPLPEGCQVNEWPFPDADTSG</sequence>
<proteinExistence type="predicted"/>
<dbReference type="RefSeq" id="WP_286215153.1">
    <property type="nucleotide sequence ID" value="NZ_AP027736.1"/>
</dbReference>
<keyword evidence="2" id="KW-0812">Transmembrane</keyword>
<keyword evidence="2" id="KW-1133">Transmembrane helix</keyword>
<feature type="region of interest" description="Disordered" evidence="1">
    <location>
        <begin position="190"/>
        <end position="214"/>
    </location>
</feature>
<keyword evidence="5" id="KW-1185">Reference proteome</keyword>
<comment type="caution">
    <text evidence="4">The sequence shown here is derived from an EMBL/GenBank/DDBJ whole genome shotgun (WGS) entry which is preliminary data.</text>
</comment>
<feature type="domain" description="DUF3152" evidence="3">
    <location>
        <begin position="96"/>
        <end position="280"/>
    </location>
</feature>
<evidence type="ECO:0000256" key="1">
    <source>
        <dbReference type="SAM" id="MobiDB-lite"/>
    </source>
</evidence>
<dbReference type="Pfam" id="PF11350">
    <property type="entry name" value="DUF3152"/>
    <property type="match status" value="1"/>
</dbReference>
<evidence type="ECO:0000256" key="2">
    <source>
        <dbReference type="SAM" id="Phobius"/>
    </source>
</evidence>
<protein>
    <recommendedName>
        <fullName evidence="3">DUF3152 domain-containing protein</fullName>
    </recommendedName>
</protein>
<evidence type="ECO:0000313" key="4">
    <source>
        <dbReference type="EMBL" id="GAA5519656.1"/>
    </source>
</evidence>
<dbReference type="EMBL" id="BAABRR010000012">
    <property type="protein sequence ID" value="GAA5519656.1"/>
    <property type="molecule type" value="Genomic_DNA"/>
</dbReference>